<feature type="compositionally biased region" description="Polar residues" evidence="6">
    <location>
        <begin position="119"/>
        <end position="129"/>
    </location>
</feature>
<evidence type="ECO:0000256" key="6">
    <source>
        <dbReference type="SAM" id="MobiDB-lite"/>
    </source>
</evidence>
<keyword evidence="4" id="KW-0597">Phosphoprotein</keyword>
<evidence type="ECO:0000256" key="4">
    <source>
        <dbReference type="ARBA" id="ARBA00022553"/>
    </source>
</evidence>
<evidence type="ECO:0000313" key="8">
    <source>
        <dbReference type="Proteomes" id="UP001153954"/>
    </source>
</evidence>
<evidence type="ECO:0000256" key="1">
    <source>
        <dbReference type="ARBA" id="ARBA00004123"/>
    </source>
</evidence>
<reference evidence="7" key="1">
    <citation type="submission" date="2022-03" db="EMBL/GenBank/DDBJ databases">
        <authorList>
            <person name="Tunstrom K."/>
        </authorList>
    </citation>
    <scope>NUCLEOTIDE SEQUENCE</scope>
</reference>
<comment type="subcellular location">
    <subcellularLocation>
        <location evidence="2">Cytoplasm</location>
    </subcellularLocation>
    <subcellularLocation>
        <location evidence="1">Nucleus</location>
    </subcellularLocation>
</comment>
<feature type="region of interest" description="Disordered" evidence="6">
    <location>
        <begin position="104"/>
        <end position="173"/>
    </location>
</feature>
<dbReference type="Pfam" id="PF17054">
    <property type="entry name" value="JUPITER"/>
    <property type="match status" value="1"/>
</dbReference>
<evidence type="ECO:0000256" key="2">
    <source>
        <dbReference type="ARBA" id="ARBA00004496"/>
    </source>
</evidence>
<feature type="compositionally biased region" description="Polar residues" evidence="6">
    <location>
        <begin position="81"/>
        <end position="92"/>
    </location>
</feature>
<gene>
    <name evidence="7" type="ORF">EEDITHA_LOCUS10742</name>
</gene>
<comment type="caution">
    <text evidence="7">The sequence shown here is derived from an EMBL/GenBank/DDBJ whole genome shotgun (WGS) entry which is preliminary data.</text>
</comment>
<dbReference type="Proteomes" id="UP001153954">
    <property type="component" value="Unassembled WGS sequence"/>
</dbReference>
<feature type="region of interest" description="Disordered" evidence="6">
    <location>
        <begin position="45"/>
        <end position="92"/>
    </location>
</feature>
<evidence type="ECO:0000256" key="5">
    <source>
        <dbReference type="ARBA" id="ARBA00023242"/>
    </source>
</evidence>
<dbReference type="AlphaFoldDB" id="A0AAU9U647"/>
<proteinExistence type="predicted"/>
<keyword evidence="3" id="KW-0963">Cytoplasm</keyword>
<feature type="compositionally biased region" description="Polar residues" evidence="6">
    <location>
        <begin position="47"/>
        <end position="61"/>
    </location>
</feature>
<dbReference type="EMBL" id="CAKOGL010000015">
    <property type="protein sequence ID" value="CAH2095269.1"/>
    <property type="molecule type" value="Genomic_DNA"/>
</dbReference>
<evidence type="ECO:0000313" key="7">
    <source>
        <dbReference type="EMBL" id="CAH2095269.1"/>
    </source>
</evidence>
<dbReference type="GO" id="GO:0005737">
    <property type="term" value="C:cytoplasm"/>
    <property type="evidence" value="ECO:0007669"/>
    <property type="project" value="UniProtKB-SubCell"/>
</dbReference>
<accession>A0AAU9U647</accession>
<sequence>MLETRINSDSNLLELSQKAVVHSVGPEAAVLRVPNAPKSCIGEIFNADSTDGGSPVKNGSSRPRVVRDTPTRPRDTHSRLFGQTANHSTNAPMITDTIRSHIQFGDSEMNGSPAHSPKMNGSANSTPSRGETDLADHLSYTPPKRNPVTGDGVPLPPPRRRHPAASLRGASPNNLNTYPLEYLLEPQPTHRYYTREWPPLPAQYYVHSTTKPIQNIRSTPYTLLGLKTDDPERDHPIIDPDSLSPQLVLDKHWPPFPAQHYLEPQEHNIPHYPLPPHAFVGMTSVLGDRPEPDYKYNPVPSLNGPIDPFIISTLDPPPTLFKYERDGPIPDVTLLPTSPGPGPSTLSGFPPIFHKYVPGYLFKLDRHAEDFSHKTYYVDYVRRRELEGNPITGDGYKSLNGQINTVTSINGNSNILHNRVPPGGFSSGLW</sequence>
<evidence type="ECO:0008006" key="9">
    <source>
        <dbReference type="Google" id="ProtNLM"/>
    </source>
</evidence>
<keyword evidence="8" id="KW-1185">Reference proteome</keyword>
<name>A0AAU9U647_EUPED</name>
<protein>
    <recommendedName>
        <fullName evidence="9">Microtubule-associated protein Jupiter</fullName>
    </recommendedName>
</protein>
<dbReference type="GO" id="GO:0005634">
    <property type="term" value="C:nucleus"/>
    <property type="evidence" value="ECO:0007669"/>
    <property type="project" value="UniProtKB-SubCell"/>
</dbReference>
<keyword evidence="5" id="KW-0539">Nucleus</keyword>
<organism evidence="7 8">
    <name type="scientific">Euphydryas editha</name>
    <name type="common">Edith's checkerspot</name>
    <dbReference type="NCBI Taxonomy" id="104508"/>
    <lineage>
        <taxon>Eukaryota</taxon>
        <taxon>Metazoa</taxon>
        <taxon>Ecdysozoa</taxon>
        <taxon>Arthropoda</taxon>
        <taxon>Hexapoda</taxon>
        <taxon>Insecta</taxon>
        <taxon>Pterygota</taxon>
        <taxon>Neoptera</taxon>
        <taxon>Endopterygota</taxon>
        <taxon>Lepidoptera</taxon>
        <taxon>Glossata</taxon>
        <taxon>Ditrysia</taxon>
        <taxon>Papilionoidea</taxon>
        <taxon>Nymphalidae</taxon>
        <taxon>Nymphalinae</taxon>
        <taxon>Euphydryas</taxon>
    </lineage>
</organism>
<evidence type="ECO:0000256" key="3">
    <source>
        <dbReference type="ARBA" id="ARBA00022490"/>
    </source>
</evidence>
<dbReference type="InterPro" id="IPR033335">
    <property type="entry name" value="JUPITER"/>
</dbReference>
<feature type="compositionally biased region" description="Basic and acidic residues" evidence="6">
    <location>
        <begin position="65"/>
        <end position="78"/>
    </location>
</feature>